<keyword evidence="1" id="KW-1133">Transmembrane helix</keyword>
<accession>Q254D3</accession>
<keyword evidence="1" id="KW-0812">Transmembrane</keyword>
<keyword evidence="3" id="KW-1185">Reference proteome</keyword>
<dbReference type="HOGENOM" id="CLU_823091_0_0_0"/>
<reference evidence="2 3" key="1">
    <citation type="journal article" date="2006" name="DNA Res.">
        <title>Genome sequence of the cat pathogen, Chlamydophila felis.</title>
        <authorList>
            <person name="Azuma Y."/>
            <person name="Hirakawa H."/>
            <person name="Yamashita A."/>
            <person name="Cai Y."/>
            <person name="Rahman M.A."/>
            <person name="Suzuki H."/>
            <person name="Mitaku S."/>
            <person name="Toh H."/>
            <person name="Goto S."/>
            <person name="Murakami T."/>
            <person name="Sugi K."/>
            <person name="Hayashi H."/>
            <person name="Fukushi H."/>
            <person name="Hattori M."/>
            <person name="Kuhara S."/>
            <person name="Shirai M."/>
        </authorList>
    </citation>
    <scope>NUCLEOTIDE SEQUENCE [LARGE SCALE GENOMIC DNA]</scope>
    <source>
        <strain evidence="2 3">Fe/C-56</strain>
    </source>
</reference>
<keyword evidence="1" id="KW-0472">Membrane</keyword>
<dbReference type="KEGG" id="cfe:BAE81355.1"/>
<dbReference type="AlphaFoldDB" id="Q254D3"/>
<evidence type="ECO:0000256" key="1">
    <source>
        <dbReference type="SAM" id="Phobius"/>
    </source>
</evidence>
<evidence type="ECO:0000313" key="3">
    <source>
        <dbReference type="Proteomes" id="UP000001260"/>
    </source>
</evidence>
<dbReference type="EMBL" id="AP006861">
    <property type="protein sequence ID" value="BAE81355.1"/>
    <property type="molecule type" value="Genomic_DNA"/>
</dbReference>
<gene>
    <name evidence="2" type="ordered locus">CF0583</name>
</gene>
<dbReference type="RefSeq" id="WP_011458135.1">
    <property type="nucleotide sequence ID" value="NC_007899.1"/>
</dbReference>
<organism evidence="2 3">
    <name type="scientific">Chlamydia felis (strain Fe/C-56)</name>
    <name type="common">Chlamydophila felis</name>
    <dbReference type="NCBI Taxonomy" id="264202"/>
    <lineage>
        <taxon>Bacteria</taxon>
        <taxon>Pseudomonadati</taxon>
        <taxon>Chlamydiota</taxon>
        <taxon>Chlamydiia</taxon>
        <taxon>Chlamydiales</taxon>
        <taxon>Chlamydiaceae</taxon>
        <taxon>Chlamydia/Chlamydophila group</taxon>
        <taxon>Chlamydia</taxon>
    </lineage>
</organism>
<protein>
    <submittedName>
        <fullName evidence="2">Uncharacterized protein</fullName>
    </submittedName>
</protein>
<name>Q254D3_CHLFF</name>
<dbReference type="STRING" id="264202.gene:10544409"/>
<proteinExistence type="predicted"/>
<sequence>MVCGITLGALGAPGLAVATAVGITLGAILLGTSLALLPESTKTNVRKRIQGTFEKSRSYNFLSSGLADALKTNFKESTSLPKDMQSPAIEDVNVFTAKNNSKVRLVTFKIPSLFSPILDNGKGVSRACFIPPEANLTKPSTVNNSSLEMFKLELGDHNWNTNLAEFSQKTKQPAGWSRTAWNSSVTPSSEESPQYLINIWNPFGHYPKTPNEQPGDRRHPLYGKRSLEDQKEMFVGLFKSLMTEGIHSIGIYGHDLLFPKGNNNDFYIDMFAQFDGDFDSRVGEALSLALTEIAQNKDSKFSVCFYGMGGNPLRKPKPMDFGQTYIDDTIDDEDFPDIF</sequence>
<evidence type="ECO:0000313" key="2">
    <source>
        <dbReference type="EMBL" id="BAE81355.1"/>
    </source>
</evidence>
<feature type="transmembrane region" description="Helical" evidence="1">
    <location>
        <begin position="15"/>
        <end position="37"/>
    </location>
</feature>
<dbReference type="Proteomes" id="UP000001260">
    <property type="component" value="Chromosome"/>
</dbReference>